<dbReference type="PANTHER" id="PTHR43464">
    <property type="entry name" value="METHYLTRANSFERASE"/>
    <property type="match status" value="1"/>
</dbReference>
<organism evidence="7 8">
    <name type="scientific">Geothrix edaphica</name>
    <dbReference type="NCBI Taxonomy" id="2927976"/>
    <lineage>
        <taxon>Bacteria</taxon>
        <taxon>Pseudomonadati</taxon>
        <taxon>Acidobacteriota</taxon>
        <taxon>Holophagae</taxon>
        <taxon>Holophagales</taxon>
        <taxon>Holophagaceae</taxon>
        <taxon>Geothrix</taxon>
    </lineage>
</organism>
<evidence type="ECO:0000259" key="6">
    <source>
        <dbReference type="Pfam" id="PF08241"/>
    </source>
</evidence>
<accession>A0ABQ5PVM7</accession>
<name>A0ABQ5PVM7_9BACT</name>
<sequence length="410" mass="46006">MNGLLLWSLPFGLQGLAMGVDEFWFHRRRTLPRGEWMGHALDTSVFLACLACPLLLPPVASNLGLYGVLAVLSCLLITKDEFLHQRLCPGGEHWVHAVLFILHPLVLIATALLWISTGAIPLKGIPTPALASARAMLLFQCLAVSGFLVFQVVYWSTRKRRESTRPGINNTLYDELGERWYTATDDPVALLRAESRLRTSWVLSELQAHFGEPPLTILDVACGAGFLANPLAEAGHAVTGIDLSRDSLAVAHRHDTTRSVIYRSMDARVLSLPAGRFDAICMMDFLEHLVERDAVLREASRVLRPGGFFFFHTFNRTPISWLIAIKGVEWFVKNTPKHMHVYDLFLKPAELKDLCARHHLAVEVVRGVQPRIFTWAFLKLLLTGRVSDQFQFKFTKSQRVGYCGRALKTA</sequence>
<comment type="caution">
    <text evidence="7">The sequence shown here is derived from an EMBL/GenBank/DDBJ whole genome shotgun (WGS) entry which is preliminary data.</text>
</comment>
<dbReference type="InterPro" id="IPR013216">
    <property type="entry name" value="Methyltransf_11"/>
</dbReference>
<dbReference type="Proteomes" id="UP001165044">
    <property type="component" value="Unassembled WGS sequence"/>
</dbReference>
<feature type="transmembrane region" description="Helical" evidence="5">
    <location>
        <begin position="97"/>
        <end position="115"/>
    </location>
</feature>
<keyword evidence="8" id="KW-1185">Reference proteome</keyword>
<evidence type="ECO:0000256" key="2">
    <source>
        <dbReference type="ARBA" id="ARBA00022679"/>
    </source>
</evidence>
<dbReference type="Pfam" id="PF08241">
    <property type="entry name" value="Methyltransf_11"/>
    <property type="match status" value="1"/>
</dbReference>
<keyword evidence="3" id="KW-0831">Ubiquinone biosynthesis</keyword>
<dbReference type="RefSeq" id="WP_285606839.1">
    <property type="nucleotide sequence ID" value="NZ_BSDC01000001.1"/>
</dbReference>
<protein>
    <recommendedName>
        <fullName evidence="6">Methyltransferase type 11 domain-containing protein</fullName>
    </recommendedName>
</protein>
<gene>
    <name evidence="7" type="ORF">GETHED_08810</name>
</gene>
<reference evidence="7" key="1">
    <citation type="journal article" date="2023" name="Antonie Van Leeuwenhoek">
        <title>Mesoterricola silvestris gen. nov., sp. nov., Mesoterricola sediminis sp. nov., Geothrix oryzae sp. nov., Geothrix edaphica sp. nov., Geothrix rubra sp. nov., and Geothrix limicola sp. nov., six novel members of Acidobacteriota isolated from soils.</title>
        <authorList>
            <person name="Itoh H."/>
            <person name="Sugisawa Y."/>
            <person name="Mise K."/>
            <person name="Xu Z."/>
            <person name="Kuniyasu M."/>
            <person name="Ushijima N."/>
            <person name="Kawano K."/>
            <person name="Kobayashi E."/>
            <person name="Shiratori Y."/>
            <person name="Masuda Y."/>
            <person name="Senoo K."/>
        </authorList>
    </citation>
    <scope>NUCLEOTIDE SEQUENCE</scope>
    <source>
        <strain evidence="7">Red802</strain>
    </source>
</reference>
<dbReference type="InterPro" id="IPR010233">
    <property type="entry name" value="UbiG_MeTrfase"/>
</dbReference>
<keyword evidence="5" id="KW-0812">Transmembrane</keyword>
<evidence type="ECO:0000313" key="8">
    <source>
        <dbReference type="Proteomes" id="UP001165044"/>
    </source>
</evidence>
<evidence type="ECO:0000256" key="5">
    <source>
        <dbReference type="SAM" id="Phobius"/>
    </source>
</evidence>
<keyword evidence="1" id="KW-0489">Methyltransferase</keyword>
<keyword evidence="2" id="KW-0808">Transferase</keyword>
<evidence type="ECO:0000256" key="4">
    <source>
        <dbReference type="ARBA" id="ARBA00022691"/>
    </source>
</evidence>
<dbReference type="PANTHER" id="PTHR43464:SF19">
    <property type="entry name" value="UBIQUINONE BIOSYNTHESIS O-METHYLTRANSFERASE, MITOCHONDRIAL"/>
    <property type="match status" value="1"/>
</dbReference>
<dbReference type="CDD" id="cd02440">
    <property type="entry name" value="AdoMet_MTases"/>
    <property type="match status" value="1"/>
</dbReference>
<dbReference type="Gene3D" id="3.40.50.150">
    <property type="entry name" value="Vaccinia Virus protein VP39"/>
    <property type="match status" value="1"/>
</dbReference>
<dbReference type="NCBIfam" id="TIGR01983">
    <property type="entry name" value="UbiG"/>
    <property type="match status" value="1"/>
</dbReference>
<keyword evidence="4" id="KW-0949">S-adenosyl-L-methionine</keyword>
<evidence type="ECO:0000256" key="3">
    <source>
        <dbReference type="ARBA" id="ARBA00022688"/>
    </source>
</evidence>
<feature type="transmembrane region" description="Helical" evidence="5">
    <location>
        <begin position="43"/>
        <end position="76"/>
    </location>
</feature>
<evidence type="ECO:0000256" key="1">
    <source>
        <dbReference type="ARBA" id="ARBA00022603"/>
    </source>
</evidence>
<dbReference type="SUPFAM" id="SSF53335">
    <property type="entry name" value="S-adenosyl-L-methionine-dependent methyltransferases"/>
    <property type="match status" value="1"/>
</dbReference>
<feature type="domain" description="Methyltransferase type 11" evidence="6">
    <location>
        <begin position="218"/>
        <end position="311"/>
    </location>
</feature>
<evidence type="ECO:0000313" key="7">
    <source>
        <dbReference type="EMBL" id="GLH66517.1"/>
    </source>
</evidence>
<keyword evidence="5" id="KW-0472">Membrane</keyword>
<keyword evidence="5" id="KW-1133">Transmembrane helix</keyword>
<proteinExistence type="predicted"/>
<dbReference type="InterPro" id="IPR029063">
    <property type="entry name" value="SAM-dependent_MTases_sf"/>
</dbReference>
<dbReference type="EMBL" id="BSDC01000001">
    <property type="protein sequence ID" value="GLH66517.1"/>
    <property type="molecule type" value="Genomic_DNA"/>
</dbReference>
<feature type="transmembrane region" description="Helical" evidence="5">
    <location>
        <begin position="135"/>
        <end position="155"/>
    </location>
</feature>